<feature type="compositionally biased region" description="Polar residues" evidence="7">
    <location>
        <begin position="249"/>
        <end position="260"/>
    </location>
</feature>
<keyword evidence="3 6" id="KW-0547">Nucleotide-binding</keyword>
<protein>
    <recommendedName>
        <fullName evidence="8">Protein kinase domain-containing protein</fullName>
    </recommendedName>
</protein>
<evidence type="ECO:0000256" key="4">
    <source>
        <dbReference type="ARBA" id="ARBA00022777"/>
    </source>
</evidence>
<feature type="region of interest" description="Disordered" evidence="7">
    <location>
        <begin position="393"/>
        <end position="426"/>
    </location>
</feature>
<feature type="domain" description="Protein kinase" evidence="8">
    <location>
        <begin position="758"/>
        <end position="1558"/>
    </location>
</feature>
<feature type="region of interest" description="Disordered" evidence="7">
    <location>
        <begin position="1107"/>
        <end position="1152"/>
    </location>
</feature>
<dbReference type="SUPFAM" id="SSF56112">
    <property type="entry name" value="Protein kinase-like (PK-like)"/>
    <property type="match status" value="1"/>
</dbReference>
<evidence type="ECO:0000256" key="3">
    <source>
        <dbReference type="ARBA" id="ARBA00022741"/>
    </source>
</evidence>
<organism evidence="9 10">
    <name type="scientific">Leishmania martiniquensis</name>
    <dbReference type="NCBI Taxonomy" id="1580590"/>
    <lineage>
        <taxon>Eukaryota</taxon>
        <taxon>Discoba</taxon>
        <taxon>Euglenozoa</taxon>
        <taxon>Kinetoplastea</taxon>
        <taxon>Metakinetoplastina</taxon>
        <taxon>Trypanosomatida</taxon>
        <taxon>Trypanosomatidae</taxon>
        <taxon>Leishmaniinae</taxon>
        <taxon>Leishmania</taxon>
    </lineage>
</organism>
<keyword evidence="1" id="KW-0723">Serine/threonine-protein kinase</keyword>
<dbReference type="EMBL" id="JAFEUZ010000017">
    <property type="protein sequence ID" value="KAG5481533.1"/>
    <property type="molecule type" value="Genomic_DNA"/>
</dbReference>
<feature type="region of interest" description="Disordered" evidence="7">
    <location>
        <begin position="1180"/>
        <end position="1248"/>
    </location>
</feature>
<feature type="compositionally biased region" description="Low complexity" evidence="7">
    <location>
        <begin position="915"/>
        <end position="930"/>
    </location>
</feature>
<comment type="caution">
    <text evidence="9">The sequence shown here is derived from an EMBL/GenBank/DDBJ whole genome shotgun (WGS) entry which is preliminary data.</text>
</comment>
<feature type="region of interest" description="Disordered" evidence="7">
    <location>
        <begin position="1592"/>
        <end position="1612"/>
    </location>
</feature>
<feature type="compositionally biased region" description="Low complexity" evidence="7">
    <location>
        <begin position="1010"/>
        <end position="1026"/>
    </location>
</feature>
<keyword evidence="10" id="KW-1185">Reference proteome</keyword>
<dbReference type="Gene3D" id="1.10.510.10">
    <property type="entry name" value="Transferase(Phosphotransferase) domain 1"/>
    <property type="match status" value="2"/>
</dbReference>
<gene>
    <name evidence="9" type="ORF">LSCM1_05552</name>
</gene>
<proteinExistence type="predicted"/>
<feature type="region of interest" description="Disordered" evidence="7">
    <location>
        <begin position="913"/>
        <end position="934"/>
    </location>
</feature>
<dbReference type="GO" id="GO:0004674">
    <property type="term" value="F:protein serine/threonine kinase activity"/>
    <property type="evidence" value="ECO:0007669"/>
    <property type="project" value="UniProtKB-KW"/>
</dbReference>
<feature type="compositionally biased region" description="Polar residues" evidence="7">
    <location>
        <begin position="1472"/>
        <end position="1490"/>
    </location>
</feature>
<feature type="region of interest" description="Disordered" evidence="7">
    <location>
        <begin position="990"/>
        <end position="1038"/>
    </location>
</feature>
<dbReference type="PANTHER" id="PTHR24058">
    <property type="entry name" value="DUAL SPECIFICITY PROTEIN KINASE"/>
    <property type="match status" value="1"/>
</dbReference>
<feature type="binding site" evidence="6">
    <location>
        <position position="792"/>
    </location>
    <ligand>
        <name>ATP</name>
        <dbReference type="ChEBI" id="CHEBI:30616"/>
    </ligand>
</feature>
<dbReference type="GeneID" id="92515517"/>
<dbReference type="PROSITE" id="PS00107">
    <property type="entry name" value="PROTEIN_KINASE_ATP"/>
    <property type="match status" value="1"/>
</dbReference>
<keyword evidence="2" id="KW-0808">Transferase</keyword>
<accession>A0A836HHS7</accession>
<dbReference type="InterPro" id="IPR000719">
    <property type="entry name" value="Prot_kinase_dom"/>
</dbReference>
<feature type="region of interest" description="Disordered" evidence="7">
    <location>
        <begin position="1450"/>
        <end position="1490"/>
    </location>
</feature>
<dbReference type="Pfam" id="PF00069">
    <property type="entry name" value="Pkinase"/>
    <property type="match status" value="1"/>
</dbReference>
<keyword evidence="4" id="KW-0418">Kinase</keyword>
<evidence type="ECO:0000259" key="8">
    <source>
        <dbReference type="PROSITE" id="PS50011"/>
    </source>
</evidence>
<dbReference type="KEGG" id="lmat:92515517"/>
<name>A0A836HHS7_9TRYP</name>
<feature type="region of interest" description="Disordered" evidence="7">
    <location>
        <begin position="446"/>
        <end position="465"/>
    </location>
</feature>
<feature type="region of interest" description="Disordered" evidence="7">
    <location>
        <begin position="1"/>
        <end position="74"/>
    </location>
</feature>
<feature type="region of interest" description="Disordered" evidence="7">
    <location>
        <begin position="1380"/>
        <end position="1426"/>
    </location>
</feature>
<reference evidence="9 10" key="1">
    <citation type="submission" date="2021-03" db="EMBL/GenBank/DDBJ databases">
        <title>Leishmania (Mundinia) martiniquensis Genome sequencing and assembly.</title>
        <authorList>
            <person name="Almutairi H."/>
            <person name="Gatherer D."/>
        </authorList>
    </citation>
    <scope>NUCLEOTIDE SEQUENCE [LARGE SCALE GENOMIC DNA]</scope>
    <source>
        <strain evidence="9">LSCM1</strain>
    </source>
</reference>
<dbReference type="GO" id="GO:0005737">
    <property type="term" value="C:cytoplasm"/>
    <property type="evidence" value="ECO:0007669"/>
    <property type="project" value="TreeGrafter"/>
</dbReference>
<evidence type="ECO:0000256" key="7">
    <source>
        <dbReference type="SAM" id="MobiDB-lite"/>
    </source>
</evidence>
<feature type="region of interest" description="Disordered" evidence="7">
    <location>
        <begin position="581"/>
        <end position="601"/>
    </location>
</feature>
<dbReference type="InterPro" id="IPR017441">
    <property type="entry name" value="Protein_kinase_ATP_BS"/>
</dbReference>
<dbReference type="Gene3D" id="3.30.200.20">
    <property type="entry name" value="Phosphorylase Kinase, domain 1"/>
    <property type="match status" value="1"/>
</dbReference>
<feature type="compositionally biased region" description="Low complexity" evidence="7">
    <location>
        <begin position="1592"/>
        <end position="1602"/>
    </location>
</feature>
<dbReference type="Proteomes" id="UP000673552">
    <property type="component" value="Chromosome 17"/>
</dbReference>
<evidence type="ECO:0000313" key="9">
    <source>
        <dbReference type="EMBL" id="KAG5481533.1"/>
    </source>
</evidence>
<dbReference type="OrthoDB" id="437530at2759"/>
<dbReference type="InterPro" id="IPR008271">
    <property type="entry name" value="Ser/Thr_kinase_AS"/>
</dbReference>
<dbReference type="RefSeq" id="XP_067179640.1">
    <property type="nucleotide sequence ID" value="XM_067323005.1"/>
</dbReference>
<feature type="compositionally biased region" description="Basic and acidic residues" evidence="7">
    <location>
        <begin position="1450"/>
        <end position="1459"/>
    </location>
</feature>
<dbReference type="GO" id="GO:0005524">
    <property type="term" value="F:ATP binding"/>
    <property type="evidence" value="ECO:0007669"/>
    <property type="project" value="UniProtKB-UniRule"/>
</dbReference>
<evidence type="ECO:0000256" key="1">
    <source>
        <dbReference type="ARBA" id="ARBA00022527"/>
    </source>
</evidence>
<evidence type="ECO:0000256" key="6">
    <source>
        <dbReference type="PROSITE-ProRule" id="PRU10141"/>
    </source>
</evidence>
<evidence type="ECO:0000256" key="2">
    <source>
        <dbReference type="ARBA" id="ARBA00022679"/>
    </source>
</evidence>
<feature type="region of interest" description="Disordered" evidence="7">
    <location>
        <begin position="244"/>
        <end position="321"/>
    </location>
</feature>
<dbReference type="InterPro" id="IPR050494">
    <property type="entry name" value="Ser_Thr_dual-spec_kinase"/>
</dbReference>
<feature type="region of interest" description="Disordered" evidence="7">
    <location>
        <begin position="1776"/>
        <end position="1805"/>
    </location>
</feature>
<dbReference type="InterPro" id="IPR011009">
    <property type="entry name" value="Kinase-like_dom_sf"/>
</dbReference>
<dbReference type="GO" id="GO:0005856">
    <property type="term" value="C:cytoskeleton"/>
    <property type="evidence" value="ECO:0007669"/>
    <property type="project" value="TreeGrafter"/>
</dbReference>
<dbReference type="SMART" id="SM00220">
    <property type="entry name" value="S_TKc"/>
    <property type="match status" value="1"/>
</dbReference>
<evidence type="ECO:0000256" key="5">
    <source>
        <dbReference type="ARBA" id="ARBA00022840"/>
    </source>
</evidence>
<dbReference type="PROSITE" id="PS00108">
    <property type="entry name" value="PROTEIN_KINASE_ST"/>
    <property type="match status" value="1"/>
</dbReference>
<sequence>MHEGAASPSSLSCSVGSKEAYWGESEASRAQRPPSPGAVSPLLTPNTSATQRLPRRTTPSLSPEQQLSPALPPLSRRLWSQFPARELPFRAQRKKGARFVEVEEGATAQLSMLDRSNRAHAVYPNLSMLLGTRTRCSESSPAVVPEASTPLSSSPTPVARRLQVCALKEPHDSWTPPAPHTSPPPRAFNPVKPSSVANEKQAWNVHRRQDDGMPSPTTNRLIPSHWQLHPGGPYSIPIASLSPAPMQHQGATSPGDSTGVASGRAVSRPTSCYRNGRTRAVVHPPPVSGTATPLRNFGELSSPVPRALPSSSEGWPHRHTTSPVKLWLPKRRSVPLCAGRSPTSLEPSGTRHFTSSAESASVRQELLTLDQDTVRAASEAAVSSAHFMRTSERCSHHRYSVSPSPVYDVNPTRDPSTASADQRRPLQPLHGLLQLWSSDTTGKRFGSHSLVSTAPRGVSRSNSGYTADQGGWSAFSMPPPGVMGIMPCDEVVRRLGDESLQSLPDLLRSRQQSQPSRPSLTASMPLRARSLTASGMDDHVACSSLTLPVRRESADMLADSRCCTPSLLIWEQQQQQRQRALLTGHRTKRRTASTPERGPIGHEVNLRSRRCRSVAKSSIFAVSGSRNGSRRCSYCSAPPAPARTNVDSTTSLNARTVPPPLPWSTEDALHWIGNQLTPQEKEDMLSCDAVYYYGPPVQLHTTLGVANRTAPPPLTHHMAGETGSIGNLPKSGEEMASPTDPSSSYFPITLGMHIRFRYEVLEVLGFGTFSIVVHAVDHAASPLSPERHCALKLIRRESLYQKAAQSEWAVCEKLKECCASMRPWSESRFGEDAARATTGHRSKVSGHHCKPSASFQSASMWLSTVDQCTLRLASVLTPRSRFEYRGYHVIALPLLGFSVRDVVELQRESQEAKASHAASASSSPLPADEPLAQADGPAAATLPTEVVKSVLAQLVRALCFLHHGAHILHGDVKPENIVFVDRSASEAKRSVSSHLVPGSSASLQPPPSLPSQQQQQQHQLLQAPLPRSGDSGALSSPPSIHPFRKLSFGFPSSSLLSTAAPPPPLTHSGPVPRRPLTTEYVERRPHAEVDQHESVSSSMSACSSSLAWLTAPHPPPRATEVAGGPDRGVATMSRSHSLQQLDGEGASSAPWHASGADVHQCITSGPPVSLASRSVDMTDSRTGVLTSSPLSTSTGLGFLGEGGRGGAAGMGLSLGEPPNRSSGSSQAASARFARGSGHDSRGGDEASSIVTSSAYPRLPYALLHAMAASTATGTSSRIALIDLGHAQPILPGTTGTTFPLQSPSYRCPEMALRLPYTTAIDMWSVGCVLYELHTGRALFPDACDDATMLQSAVQTLGMPDAAFLTTVKVCWRKYKQQKASTPEASARAQGDAASHDTSPQRLQLPLCQPRPQEPRAAVDGENTEQDEESIIVERCWREFIHVLNNAAERQREHERRLKSQEPLATSPVMASFPQSPRGSRSPLTNGGSGTTTWETAEQLALLQVMFPSGKVHEFEQCFSLPSECDWHQYAWVDFLLGCLYWNAGERLTATEAQTHPYLAINFAPDLTVAAPVAAKITGKAATMERIAAVGDAAASASGPPADSSDRRPGRAAASVIRSTHCSGLYYLRRHPLTSRLLQLAAGTTSRPGSPNSNCSTASEDAALLLKPLLMSPSAIVPFELPSSNRTAPSARLWEEHQHPFQQQEQKAIHSQQLSLCYDSAPDIHSMLQTPAERRTRSPRHHSHYPRNSFDDAESYPFHVVFSESDHGTESAVVVSTESSVRANTGSTHKPRSDVHPSEVMVLPLS</sequence>
<feature type="compositionally biased region" description="Gly residues" evidence="7">
    <location>
        <begin position="1197"/>
        <end position="1209"/>
    </location>
</feature>
<dbReference type="PROSITE" id="PS50011">
    <property type="entry name" value="PROTEIN_KINASE_DOM"/>
    <property type="match status" value="1"/>
</dbReference>
<keyword evidence="5 6" id="KW-0067">ATP-binding</keyword>
<evidence type="ECO:0000313" key="10">
    <source>
        <dbReference type="Proteomes" id="UP000673552"/>
    </source>
</evidence>
<feature type="compositionally biased region" description="Low complexity" evidence="7">
    <location>
        <begin position="1182"/>
        <end position="1196"/>
    </location>
</feature>
<feature type="compositionally biased region" description="Low complexity" evidence="7">
    <location>
        <begin position="59"/>
        <end position="74"/>
    </location>
</feature>
<feature type="compositionally biased region" description="Low complexity" evidence="7">
    <location>
        <begin position="1210"/>
        <end position="1235"/>
    </location>
</feature>